<accession>A0ACC1DEX4</accession>
<reference evidence="1 2" key="1">
    <citation type="journal article" date="2021" name="Front. Genet.">
        <title>Chromosome-Level Genome Assembly Reveals Significant Gene Expansion in the Toll and IMD Signaling Pathways of Dendrolimus kikuchii.</title>
        <authorList>
            <person name="Zhou J."/>
            <person name="Wu P."/>
            <person name="Xiong Z."/>
            <person name="Liu N."/>
            <person name="Zhao N."/>
            <person name="Ji M."/>
            <person name="Qiu Y."/>
            <person name="Yang B."/>
        </authorList>
    </citation>
    <scope>NUCLEOTIDE SEQUENCE [LARGE SCALE GENOMIC DNA]</scope>
    <source>
        <strain evidence="1">Ann1</strain>
    </source>
</reference>
<sequence>MIESLQLASAEVGLEINLTKTMTMTNSSKIPININGNPLEYTDKYIYLGKTISFDRKNNDIEIERRVQQTWNKYWSLKEIFKSNLPINLKTKIMNSNLIPGLTYGCQTWKFTAKTKHKIATCQRGLERSMLKVNKMDKIRHTTIRAITKATNALSYAQKLKWKWAGHITRLTDQRWTVPDITLC</sequence>
<dbReference type="EMBL" id="CM034390">
    <property type="protein sequence ID" value="KAJ0182161.1"/>
    <property type="molecule type" value="Genomic_DNA"/>
</dbReference>
<evidence type="ECO:0000313" key="2">
    <source>
        <dbReference type="Proteomes" id="UP000824533"/>
    </source>
</evidence>
<dbReference type="Proteomes" id="UP000824533">
    <property type="component" value="Linkage Group LG04"/>
</dbReference>
<gene>
    <name evidence="1" type="ORF">K1T71_002883</name>
</gene>
<organism evidence="1 2">
    <name type="scientific">Dendrolimus kikuchii</name>
    <dbReference type="NCBI Taxonomy" id="765133"/>
    <lineage>
        <taxon>Eukaryota</taxon>
        <taxon>Metazoa</taxon>
        <taxon>Ecdysozoa</taxon>
        <taxon>Arthropoda</taxon>
        <taxon>Hexapoda</taxon>
        <taxon>Insecta</taxon>
        <taxon>Pterygota</taxon>
        <taxon>Neoptera</taxon>
        <taxon>Endopterygota</taxon>
        <taxon>Lepidoptera</taxon>
        <taxon>Glossata</taxon>
        <taxon>Ditrysia</taxon>
        <taxon>Bombycoidea</taxon>
        <taxon>Lasiocampidae</taxon>
        <taxon>Dendrolimus</taxon>
    </lineage>
</organism>
<name>A0ACC1DEX4_9NEOP</name>
<protein>
    <submittedName>
        <fullName evidence="1">Uncharacterized protein</fullName>
    </submittedName>
</protein>
<evidence type="ECO:0000313" key="1">
    <source>
        <dbReference type="EMBL" id="KAJ0182161.1"/>
    </source>
</evidence>
<keyword evidence="2" id="KW-1185">Reference proteome</keyword>
<proteinExistence type="predicted"/>
<comment type="caution">
    <text evidence="1">The sequence shown here is derived from an EMBL/GenBank/DDBJ whole genome shotgun (WGS) entry which is preliminary data.</text>
</comment>